<feature type="transmembrane region" description="Helical" evidence="10">
    <location>
        <begin position="181"/>
        <end position="201"/>
    </location>
</feature>
<proteinExistence type="inferred from homology"/>
<keyword evidence="4" id="KW-0813">Transport</keyword>
<dbReference type="PRINTS" id="PR00758">
    <property type="entry name" value="ARSENICPUMP"/>
</dbReference>
<feature type="transmembrane region" description="Helical" evidence="10">
    <location>
        <begin position="99"/>
        <end position="117"/>
    </location>
</feature>
<evidence type="ECO:0000256" key="5">
    <source>
        <dbReference type="ARBA" id="ARBA00022475"/>
    </source>
</evidence>
<feature type="transmembrane region" description="Helical" evidence="10">
    <location>
        <begin position="304"/>
        <end position="328"/>
    </location>
</feature>
<gene>
    <name evidence="12" type="ORF">SAMN05443575_2255</name>
</gene>
<evidence type="ECO:0000256" key="2">
    <source>
        <dbReference type="ARBA" id="ARBA00006433"/>
    </source>
</evidence>
<evidence type="ECO:0000313" key="12">
    <source>
        <dbReference type="EMBL" id="SHG56086.1"/>
    </source>
</evidence>
<dbReference type="STRING" id="1206085.SAMN05443575_2255"/>
<feature type="transmembrane region" description="Helical" evidence="10">
    <location>
        <begin position="63"/>
        <end position="87"/>
    </location>
</feature>
<feature type="transmembrane region" description="Helical" evidence="10">
    <location>
        <begin position="222"/>
        <end position="239"/>
    </location>
</feature>
<reference evidence="12 13" key="1">
    <citation type="submission" date="2016-11" db="EMBL/GenBank/DDBJ databases">
        <authorList>
            <person name="Jaros S."/>
            <person name="Januszkiewicz K."/>
            <person name="Wedrychowicz H."/>
        </authorList>
    </citation>
    <scope>NUCLEOTIDE SEQUENCE [LARGE SCALE GENOMIC DNA]</scope>
    <source>
        <strain evidence="12 13">DSM 45627</strain>
    </source>
</reference>
<dbReference type="PANTHER" id="PTHR43302">
    <property type="entry name" value="TRANSPORTER ARSB-RELATED"/>
    <property type="match status" value="1"/>
</dbReference>
<evidence type="ECO:0000256" key="7">
    <source>
        <dbReference type="ARBA" id="ARBA00022849"/>
    </source>
</evidence>
<keyword evidence="8 10" id="KW-1133">Transmembrane helix</keyword>
<name>A0A1M5KTN0_9ACTN</name>
<feature type="transmembrane region" description="Helical" evidence="10">
    <location>
        <begin position="31"/>
        <end position="51"/>
    </location>
</feature>
<evidence type="ECO:0000256" key="10">
    <source>
        <dbReference type="SAM" id="Phobius"/>
    </source>
</evidence>
<feature type="transmembrane region" description="Helical" evidence="10">
    <location>
        <begin position="335"/>
        <end position="355"/>
    </location>
</feature>
<accession>A0A1M5KTN0</accession>
<evidence type="ECO:0000256" key="6">
    <source>
        <dbReference type="ARBA" id="ARBA00022692"/>
    </source>
</evidence>
<evidence type="ECO:0000256" key="8">
    <source>
        <dbReference type="ARBA" id="ARBA00022989"/>
    </source>
</evidence>
<dbReference type="Pfam" id="PF03600">
    <property type="entry name" value="CitMHS"/>
    <property type="match status" value="1"/>
</dbReference>
<dbReference type="Proteomes" id="UP000186132">
    <property type="component" value="Unassembled WGS sequence"/>
</dbReference>
<dbReference type="GO" id="GO:0005886">
    <property type="term" value="C:plasma membrane"/>
    <property type="evidence" value="ECO:0007669"/>
    <property type="project" value="UniProtKB-SubCell"/>
</dbReference>
<dbReference type="GO" id="GO:0046685">
    <property type="term" value="P:response to arsenic-containing substance"/>
    <property type="evidence" value="ECO:0007669"/>
    <property type="project" value="UniProtKB-KW"/>
</dbReference>
<evidence type="ECO:0000256" key="9">
    <source>
        <dbReference type="ARBA" id="ARBA00023136"/>
    </source>
</evidence>
<dbReference type="InterPro" id="IPR000802">
    <property type="entry name" value="Arsenical_pump_ArsB"/>
</dbReference>
<sequence length="415" mass="42124">MTGATAEVVAAVLLVLSLGFAVLRPRGITEAAVAVPAAVLVVLLGIVPGHAALDTLRGFGPTVAFLAAILVFGHLCAEAGVFTYLGATAARLSGGDPPRLLGMVVALAAATTATLTLDATVVLLTPVVLATAARLAVPARPFAYACTRLANSGSLLLPVSNLTNLLAFGAAGLSFGRFGALMLLPWLVMCAGEWLALRVFFRGDLAGRAAARPDDVPPPPRYALVVLAATVASFVVASAVDVAPAWAALAGCVALLVPRLRGRDVHPWRLVGEASPGFCAFVLALAVVVDGVTRHGLHDALTDLVPSGTSFVALLALAALAAVLANAVNNLPATLALLPVVTGNPALVLAVLIGVNVGPNATYPGSLATLLWRRLLPADDKPRAGEFHRLGLLTVPVLVVAATAALWVALHAVGV</sequence>
<feature type="domain" description="Citrate transporter-like" evidence="11">
    <location>
        <begin position="25"/>
        <end position="345"/>
    </location>
</feature>
<keyword evidence="9 10" id="KW-0472">Membrane</keyword>
<keyword evidence="7" id="KW-0059">Arsenical resistance</keyword>
<dbReference type="EMBL" id="FQVU01000003">
    <property type="protein sequence ID" value="SHG56086.1"/>
    <property type="molecule type" value="Genomic_DNA"/>
</dbReference>
<feature type="transmembrane region" description="Helical" evidence="10">
    <location>
        <begin position="390"/>
        <end position="410"/>
    </location>
</feature>
<organism evidence="12 13">
    <name type="scientific">Jatrophihabitans endophyticus</name>
    <dbReference type="NCBI Taxonomy" id="1206085"/>
    <lineage>
        <taxon>Bacteria</taxon>
        <taxon>Bacillati</taxon>
        <taxon>Actinomycetota</taxon>
        <taxon>Actinomycetes</taxon>
        <taxon>Jatrophihabitantales</taxon>
        <taxon>Jatrophihabitantaceae</taxon>
        <taxon>Jatrophihabitans</taxon>
    </lineage>
</organism>
<dbReference type="OrthoDB" id="3284414at2"/>
<dbReference type="RefSeq" id="WP_073390168.1">
    <property type="nucleotide sequence ID" value="NZ_FQVU01000003.1"/>
</dbReference>
<feature type="transmembrane region" description="Helical" evidence="10">
    <location>
        <begin position="274"/>
        <end position="292"/>
    </location>
</feature>
<dbReference type="PANTHER" id="PTHR43302:SF5">
    <property type="entry name" value="TRANSPORTER ARSB-RELATED"/>
    <property type="match status" value="1"/>
</dbReference>
<comment type="subcellular location">
    <subcellularLocation>
        <location evidence="1">Cell membrane</location>
        <topology evidence="1">Multi-pass membrane protein</topology>
    </subcellularLocation>
</comment>
<evidence type="ECO:0000256" key="1">
    <source>
        <dbReference type="ARBA" id="ARBA00004651"/>
    </source>
</evidence>
<dbReference type="InterPro" id="IPR004680">
    <property type="entry name" value="Cit_transptr-like_dom"/>
</dbReference>
<comment type="similarity">
    <text evidence="2">Belongs to the ArsB family.</text>
</comment>
<dbReference type="AlphaFoldDB" id="A0A1M5KTN0"/>
<evidence type="ECO:0000256" key="3">
    <source>
        <dbReference type="ARBA" id="ARBA00009843"/>
    </source>
</evidence>
<feature type="transmembrane region" description="Helical" evidence="10">
    <location>
        <begin position="245"/>
        <end position="262"/>
    </location>
</feature>
<comment type="similarity">
    <text evidence="3">Belongs to the CitM (TC 2.A.11) transporter family.</text>
</comment>
<dbReference type="GO" id="GO:0015105">
    <property type="term" value="F:arsenite transmembrane transporter activity"/>
    <property type="evidence" value="ECO:0007669"/>
    <property type="project" value="InterPro"/>
</dbReference>
<evidence type="ECO:0000313" key="13">
    <source>
        <dbReference type="Proteomes" id="UP000186132"/>
    </source>
</evidence>
<protein>
    <submittedName>
        <fullName evidence="12">Arsenite efflux membrane protein ArsB</fullName>
    </submittedName>
</protein>
<feature type="transmembrane region" description="Helical" evidence="10">
    <location>
        <begin position="6"/>
        <end position="24"/>
    </location>
</feature>
<evidence type="ECO:0000259" key="11">
    <source>
        <dbReference type="Pfam" id="PF03600"/>
    </source>
</evidence>
<keyword evidence="13" id="KW-1185">Reference proteome</keyword>
<evidence type="ECO:0000256" key="4">
    <source>
        <dbReference type="ARBA" id="ARBA00022448"/>
    </source>
</evidence>
<keyword evidence="6 10" id="KW-0812">Transmembrane</keyword>
<keyword evidence="5" id="KW-1003">Cell membrane</keyword>